<dbReference type="Proteomes" id="UP001597180">
    <property type="component" value="Unassembled WGS sequence"/>
</dbReference>
<keyword evidence="4" id="KW-1185">Reference proteome</keyword>
<dbReference type="Pfam" id="PF00754">
    <property type="entry name" value="F5_F8_type_C"/>
    <property type="match status" value="1"/>
</dbReference>
<keyword evidence="1" id="KW-0732">Signal</keyword>
<evidence type="ECO:0000259" key="2">
    <source>
        <dbReference type="PROSITE" id="PS50022"/>
    </source>
</evidence>
<feature type="domain" description="F5/8 type C" evidence="2">
    <location>
        <begin position="418"/>
        <end position="552"/>
    </location>
</feature>
<feature type="signal peptide" evidence="1">
    <location>
        <begin position="1"/>
        <end position="35"/>
    </location>
</feature>
<dbReference type="SUPFAM" id="SSF49785">
    <property type="entry name" value="Galactose-binding domain-like"/>
    <property type="match status" value="1"/>
</dbReference>
<dbReference type="RefSeq" id="WP_345594326.1">
    <property type="nucleotide sequence ID" value="NZ_BAABJG010000055.1"/>
</dbReference>
<accession>A0ABW3UJH3</accession>
<sequence>MSRFLSLAKTQMKCIALTGLLLAGLSPFSAVQVQAASPMVVDSLDGPVTQNEINSFKAYILDLQPVVWPNTDSMQNEYAQGKSGESIKAMGLMYELTGDAAILDRMIYFCNVLLSQRNDILPAPYGQRTVWTNTVAPVWPGNSSGTASADSANGDPVGHLANCARLILKTPSIWNTTVLDGDPYGYGATYKQRATKFLAEADYVLNQFIFPKLLNLSNGNKYYFSSQSPYMTNGAMPWNQQMMISYGLQNVAMAHELLGDNPSLVSQYDSIIQANVNWYFANNSTKQVYTTSLGNTAYNWGYNPTLLSGEDNSHGSLDVAGFYRQFLSGRYGITAAQLKPIANMYADVMMRGPNDFAGKVDGTDGSGNSAPTTYARSGYLFLTVLRPDMYYALANADLSRSGTSMDIFSRLMWAKNKRYQNGGNLASGKTYSASSSWSSSYDAGKAFDGNVSSRWSASSGSTSNQWISVDFGSTKSFNQVFIKESTYTRITSYKLQSSNDGTTFTDIAGTSGTSIGAGKTIDFNTVNARYVRLYITSASQEPTVNEIEVYKMN</sequence>
<gene>
    <name evidence="3" type="ORF">ACFQ4B_07490</name>
</gene>
<feature type="chain" id="PRO_5046086854" evidence="1">
    <location>
        <begin position="36"/>
        <end position="553"/>
    </location>
</feature>
<proteinExistence type="predicted"/>
<comment type="caution">
    <text evidence="3">The sequence shown here is derived from an EMBL/GenBank/DDBJ whole genome shotgun (WGS) entry which is preliminary data.</text>
</comment>
<dbReference type="EMBL" id="JBHTLU010000012">
    <property type="protein sequence ID" value="MFD1219956.1"/>
    <property type="molecule type" value="Genomic_DNA"/>
</dbReference>
<dbReference type="PROSITE" id="PS50022">
    <property type="entry name" value="FA58C_3"/>
    <property type="match status" value="1"/>
</dbReference>
<dbReference type="InterPro" id="IPR000421">
    <property type="entry name" value="FA58C"/>
</dbReference>
<reference evidence="4" key="1">
    <citation type="journal article" date="2019" name="Int. J. Syst. Evol. Microbiol.">
        <title>The Global Catalogue of Microorganisms (GCM) 10K type strain sequencing project: providing services to taxonomists for standard genome sequencing and annotation.</title>
        <authorList>
            <consortium name="The Broad Institute Genomics Platform"/>
            <consortium name="The Broad Institute Genome Sequencing Center for Infectious Disease"/>
            <person name="Wu L."/>
            <person name="Ma J."/>
        </authorList>
    </citation>
    <scope>NUCLEOTIDE SEQUENCE [LARGE SCALE GENOMIC DNA]</scope>
    <source>
        <strain evidence="4">CCUG 53270</strain>
    </source>
</reference>
<evidence type="ECO:0000313" key="3">
    <source>
        <dbReference type="EMBL" id="MFD1219956.1"/>
    </source>
</evidence>
<protein>
    <submittedName>
        <fullName evidence="3">Discoidin domain-containing protein</fullName>
    </submittedName>
</protein>
<dbReference type="InterPro" id="IPR008979">
    <property type="entry name" value="Galactose-bd-like_sf"/>
</dbReference>
<evidence type="ECO:0000256" key="1">
    <source>
        <dbReference type="SAM" id="SignalP"/>
    </source>
</evidence>
<organism evidence="3 4">
    <name type="scientific">Paenibacillus vulneris</name>
    <dbReference type="NCBI Taxonomy" id="1133364"/>
    <lineage>
        <taxon>Bacteria</taxon>
        <taxon>Bacillati</taxon>
        <taxon>Bacillota</taxon>
        <taxon>Bacilli</taxon>
        <taxon>Bacillales</taxon>
        <taxon>Paenibacillaceae</taxon>
        <taxon>Paenibacillus</taxon>
    </lineage>
</organism>
<name>A0ABW3UJH3_9BACL</name>
<dbReference type="Gene3D" id="2.60.120.260">
    <property type="entry name" value="Galactose-binding domain-like"/>
    <property type="match status" value="1"/>
</dbReference>
<evidence type="ECO:0000313" key="4">
    <source>
        <dbReference type="Proteomes" id="UP001597180"/>
    </source>
</evidence>